<gene>
    <name evidence="4" type="ORF">D7318_21350</name>
    <name evidence="3" type="ORF">D7319_22490</name>
</gene>
<dbReference type="OrthoDB" id="573392at2"/>
<comment type="caution">
    <text evidence="3">The sequence shown here is derived from an EMBL/GenBank/DDBJ whole genome shotgun (WGS) entry which is preliminary data.</text>
</comment>
<dbReference type="EMBL" id="RBDX01000021">
    <property type="protein sequence ID" value="RKN06271.1"/>
    <property type="molecule type" value="Genomic_DNA"/>
</dbReference>
<dbReference type="GO" id="GO:0016491">
    <property type="term" value="F:oxidoreductase activity"/>
    <property type="evidence" value="ECO:0007669"/>
    <property type="project" value="UniProtKB-KW"/>
</dbReference>
<evidence type="ECO:0000313" key="3">
    <source>
        <dbReference type="EMBL" id="RKN06271.1"/>
    </source>
</evidence>
<dbReference type="Proteomes" id="UP000275024">
    <property type="component" value="Unassembled WGS sequence"/>
</dbReference>
<dbReference type="RefSeq" id="WP_120698743.1">
    <property type="nucleotide sequence ID" value="NZ_RBDX01000021.1"/>
</dbReference>
<evidence type="ECO:0000256" key="1">
    <source>
        <dbReference type="ARBA" id="ARBA00023002"/>
    </source>
</evidence>
<keyword evidence="1" id="KW-0560">Oxidoreductase</keyword>
<dbReference type="SUPFAM" id="SSF54292">
    <property type="entry name" value="2Fe-2S ferredoxin-like"/>
    <property type="match status" value="1"/>
</dbReference>
<sequence length="101" mass="10310">MTAELPTFTLTFEGRPLTARPGQSVAAALTDAGIRAWRATRGEGAPRGLFCGIGVCYDCLITVDGRPAQRACLVPAAEGMALTGAPPPLPRPSGADEGNAS</sequence>
<dbReference type="AlphaFoldDB" id="A0A3A9VZB8"/>
<dbReference type="Gene3D" id="3.10.20.440">
    <property type="entry name" value="2Fe-2S iron-sulphur cluster binding domain, sarcosine oxidase, alpha subunit, N-terminal domain"/>
    <property type="match status" value="1"/>
</dbReference>
<dbReference type="Proteomes" id="UP000268652">
    <property type="component" value="Unassembled WGS sequence"/>
</dbReference>
<keyword evidence="5" id="KW-1185">Reference proteome</keyword>
<evidence type="ECO:0000313" key="5">
    <source>
        <dbReference type="Proteomes" id="UP000268652"/>
    </source>
</evidence>
<name>A0A3A9VZB8_9ACTN</name>
<dbReference type="InterPro" id="IPR042204">
    <property type="entry name" value="2Fe-2S-bd_N"/>
</dbReference>
<protein>
    <submittedName>
        <fullName evidence="3">(2Fe-2S)-binding protein</fullName>
    </submittedName>
</protein>
<evidence type="ECO:0000313" key="4">
    <source>
        <dbReference type="EMBL" id="RKN18601.1"/>
    </source>
</evidence>
<dbReference type="GO" id="GO:0051536">
    <property type="term" value="F:iron-sulfur cluster binding"/>
    <property type="evidence" value="ECO:0007669"/>
    <property type="project" value="InterPro"/>
</dbReference>
<accession>A0A3A9VZB8</accession>
<evidence type="ECO:0000313" key="6">
    <source>
        <dbReference type="Proteomes" id="UP000275024"/>
    </source>
</evidence>
<dbReference type="InterPro" id="IPR036010">
    <property type="entry name" value="2Fe-2S_ferredoxin-like_sf"/>
</dbReference>
<dbReference type="Pfam" id="PF13510">
    <property type="entry name" value="Fer2_4"/>
    <property type="match status" value="1"/>
</dbReference>
<feature type="region of interest" description="Disordered" evidence="2">
    <location>
        <begin position="82"/>
        <end position="101"/>
    </location>
</feature>
<proteinExistence type="predicted"/>
<reference evidence="5 6" key="1">
    <citation type="submission" date="2018-09" db="EMBL/GenBank/DDBJ databases">
        <title>Streptomyces sp. nov. DS1-2, an endophytic actinomycete isolated from roots of Dendrobium scabrilingue.</title>
        <authorList>
            <person name="Kuncharoen N."/>
            <person name="Kudo T."/>
            <person name="Ohkuma M."/>
            <person name="Yuki M."/>
            <person name="Tanasupawat S."/>
        </authorList>
    </citation>
    <scope>NUCLEOTIDE SEQUENCE [LARGE SCALE GENOMIC DNA]</scope>
    <source>
        <strain evidence="3 6">AZ1-7</strain>
        <strain evidence="4 5">DS1-2</strain>
    </source>
</reference>
<dbReference type="EMBL" id="RBDY01000018">
    <property type="protein sequence ID" value="RKN18601.1"/>
    <property type="molecule type" value="Genomic_DNA"/>
</dbReference>
<organism evidence="3 6">
    <name type="scientific">Streptomyces radicis</name>
    <dbReference type="NCBI Taxonomy" id="1750517"/>
    <lineage>
        <taxon>Bacteria</taxon>
        <taxon>Bacillati</taxon>
        <taxon>Actinomycetota</taxon>
        <taxon>Actinomycetes</taxon>
        <taxon>Kitasatosporales</taxon>
        <taxon>Streptomycetaceae</taxon>
        <taxon>Streptomyces</taxon>
    </lineage>
</organism>
<evidence type="ECO:0000256" key="2">
    <source>
        <dbReference type="SAM" id="MobiDB-lite"/>
    </source>
</evidence>